<keyword evidence="1" id="KW-0732">Signal</keyword>
<gene>
    <name evidence="2" type="ORF">KL86CIT2_360069</name>
    <name evidence="3" type="ORF">KM92CIT3_60299</name>
</gene>
<protein>
    <submittedName>
        <fullName evidence="2">Uncharacterized protein</fullName>
    </submittedName>
</protein>
<evidence type="ECO:0000256" key="1">
    <source>
        <dbReference type="SAM" id="SignalP"/>
    </source>
</evidence>
<dbReference type="RefSeq" id="WP_046669812.1">
    <property type="nucleotide sequence ID" value="NZ_LT598670.1"/>
</dbReference>
<proteinExistence type="predicted"/>
<name>A0A212ICH8_9ENTR</name>
<feature type="chain" id="PRO_5015073651" evidence="1">
    <location>
        <begin position="20"/>
        <end position="360"/>
    </location>
</feature>
<sequence length="360" mass="40318">MKGYLSGVALLLLSGYATATQLDIKSIEYRYPGSTEMQYRVPWFSSTDNPKVAKRINDYIFATFINQLPGNTPQATVNQFAKSAMNPTANLNYTVEFRDEKILTMNMFVEGCGAYCESYNVPLSFDLANGAAITLNDLFSRSTMAELNTRIRKDIRGQIDTFVDAHKSQTPEQIKEEKGEVFNYAEFYASCATYTDGLYYIDKFSLQKDHLAFLNGRCSNHASRALDELGDFTTKTPTAELQNRLTPYGQYLTGAKSTTQVSPAPGIDGKVMYGTLGKSMRIVLKVDCKYGDFFEGAYFYQKFGAPIELTGKCDTADNQHYELKTSAAEQAQEKITLELKDGVYQGVWESNGKTLPVRFE</sequence>
<accession>A0A212ICH8</accession>
<dbReference type="EMBL" id="FLUB01000018">
    <property type="protein sequence ID" value="SBV65297.1"/>
    <property type="molecule type" value="Genomic_DNA"/>
</dbReference>
<evidence type="ECO:0000313" key="2">
    <source>
        <dbReference type="EMBL" id="SBV64480.1"/>
    </source>
</evidence>
<evidence type="ECO:0000313" key="3">
    <source>
        <dbReference type="EMBL" id="SBV65297.1"/>
    </source>
</evidence>
<feature type="signal peptide" evidence="1">
    <location>
        <begin position="1"/>
        <end position="19"/>
    </location>
</feature>
<dbReference type="AlphaFoldDB" id="A0A212ICH8"/>
<dbReference type="EMBL" id="FLUA01000034">
    <property type="protein sequence ID" value="SBV64480.1"/>
    <property type="molecule type" value="Genomic_DNA"/>
</dbReference>
<reference evidence="2" key="1">
    <citation type="submission" date="2016-04" db="EMBL/GenBank/DDBJ databases">
        <authorList>
            <person name="Evans L.H."/>
            <person name="Alamgir A."/>
            <person name="Owens N."/>
            <person name="Weber N.D."/>
            <person name="Virtaneva K."/>
            <person name="Barbian K."/>
            <person name="Babar A."/>
            <person name="Rosenke K."/>
        </authorList>
    </citation>
    <scope>NUCLEOTIDE SEQUENCE</scope>
    <source>
        <strain evidence="2">86-2</strain>
        <strain evidence="3">92-3</strain>
    </source>
</reference>
<organism evidence="2">
    <name type="scientific">uncultured Citrobacter sp</name>
    <dbReference type="NCBI Taxonomy" id="200446"/>
    <lineage>
        <taxon>Bacteria</taxon>
        <taxon>Pseudomonadati</taxon>
        <taxon>Pseudomonadota</taxon>
        <taxon>Gammaproteobacteria</taxon>
        <taxon>Enterobacterales</taxon>
        <taxon>Enterobacteriaceae</taxon>
        <taxon>Citrobacter</taxon>
        <taxon>environmental samples</taxon>
    </lineage>
</organism>